<keyword evidence="1" id="KW-0472">Membrane</keyword>
<dbReference type="GO" id="GO:0001501">
    <property type="term" value="P:skeletal system development"/>
    <property type="evidence" value="ECO:0007669"/>
    <property type="project" value="TreeGrafter"/>
</dbReference>
<dbReference type="InterPro" id="IPR042983">
    <property type="entry name" value="PKDCC"/>
</dbReference>
<evidence type="ECO:0000313" key="4">
    <source>
        <dbReference type="Proteomes" id="UP000014500"/>
    </source>
</evidence>
<organism evidence="3 4">
    <name type="scientific">Strigamia maritima</name>
    <name type="common">European centipede</name>
    <name type="synonym">Geophilus maritimus</name>
    <dbReference type="NCBI Taxonomy" id="126957"/>
    <lineage>
        <taxon>Eukaryota</taxon>
        <taxon>Metazoa</taxon>
        <taxon>Ecdysozoa</taxon>
        <taxon>Arthropoda</taxon>
        <taxon>Myriapoda</taxon>
        <taxon>Chilopoda</taxon>
        <taxon>Pleurostigmophora</taxon>
        <taxon>Geophilomorpha</taxon>
        <taxon>Linotaeniidae</taxon>
        <taxon>Strigamia</taxon>
    </lineage>
</organism>
<dbReference type="PANTHER" id="PTHR46448:SF4">
    <property type="entry name" value="EXTRACELLULAR TYROSINE-PROTEIN KINASE PKDCC-LIKE"/>
    <property type="match status" value="1"/>
</dbReference>
<dbReference type="GO" id="GO:0005524">
    <property type="term" value="F:ATP binding"/>
    <property type="evidence" value="ECO:0007669"/>
    <property type="project" value="InterPro"/>
</dbReference>
<evidence type="ECO:0000313" key="3">
    <source>
        <dbReference type="EnsemblMetazoa" id="SMAR003067-PA"/>
    </source>
</evidence>
<dbReference type="SUPFAM" id="SSF56112">
    <property type="entry name" value="Protein kinase-like (PK-like)"/>
    <property type="match status" value="1"/>
</dbReference>
<protein>
    <recommendedName>
        <fullName evidence="2">Protein kinase domain-containing protein</fullName>
    </recommendedName>
</protein>
<name>T1IPW1_STRMM</name>
<dbReference type="PhylomeDB" id="T1IPW1"/>
<keyword evidence="1" id="KW-0812">Transmembrane</keyword>
<feature type="transmembrane region" description="Helical" evidence="1">
    <location>
        <begin position="21"/>
        <end position="42"/>
    </location>
</feature>
<dbReference type="HOGENOM" id="CLU_044025_1_0_1"/>
<reference evidence="3" key="2">
    <citation type="submission" date="2015-02" db="UniProtKB">
        <authorList>
            <consortium name="EnsemblMetazoa"/>
        </authorList>
    </citation>
    <scope>IDENTIFICATION</scope>
</reference>
<keyword evidence="1" id="KW-1133">Transmembrane helix</keyword>
<dbReference type="Gene3D" id="1.10.510.10">
    <property type="entry name" value="Transferase(Phosphotransferase) domain 1"/>
    <property type="match status" value="1"/>
</dbReference>
<dbReference type="PROSITE" id="PS50011">
    <property type="entry name" value="PROTEIN_KINASE_DOM"/>
    <property type="match status" value="1"/>
</dbReference>
<dbReference type="GO" id="GO:0004715">
    <property type="term" value="F:non-membrane spanning protein tyrosine kinase activity"/>
    <property type="evidence" value="ECO:0007669"/>
    <property type="project" value="InterPro"/>
</dbReference>
<accession>T1IPW1</accession>
<evidence type="ECO:0000256" key="1">
    <source>
        <dbReference type="SAM" id="Phobius"/>
    </source>
</evidence>
<dbReference type="Proteomes" id="UP000014500">
    <property type="component" value="Unassembled WGS sequence"/>
</dbReference>
<dbReference type="OMA" id="HEGCLLS"/>
<dbReference type="InterPro" id="IPR011009">
    <property type="entry name" value="Kinase-like_dom_sf"/>
</dbReference>
<keyword evidence="4" id="KW-1185">Reference proteome</keyword>
<reference evidence="4" key="1">
    <citation type="submission" date="2011-05" db="EMBL/GenBank/DDBJ databases">
        <authorList>
            <person name="Richards S.R."/>
            <person name="Qu J."/>
            <person name="Jiang H."/>
            <person name="Jhangiani S.N."/>
            <person name="Agravi P."/>
            <person name="Goodspeed R."/>
            <person name="Gross S."/>
            <person name="Mandapat C."/>
            <person name="Jackson L."/>
            <person name="Mathew T."/>
            <person name="Pu L."/>
            <person name="Thornton R."/>
            <person name="Saada N."/>
            <person name="Wilczek-Boney K.B."/>
            <person name="Lee S."/>
            <person name="Kovar C."/>
            <person name="Wu Y."/>
            <person name="Scherer S.E."/>
            <person name="Worley K.C."/>
            <person name="Muzny D.M."/>
            <person name="Gibbs R."/>
        </authorList>
    </citation>
    <scope>NUCLEOTIDE SEQUENCE</scope>
    <source>
        <strain evidence="4">Brora</strain>
    </source>
</reference>
<dbReference type="eggNOG" id="KOG1187">
    <property type="taxonomic scope" value="Eukaryota"/>
</dbReference>
<feature type="domain" description="Protein kinase" evidence="2">
    <location>
        <begin position="117"/>
        <end position="400"/>
    </location>
</feature>
<sequence length="483" mass="54724">MDSVRTICRAPVRRRGGVMRLICGVALFASILMYMCLLRNQFEDESSNLPGRTFIRNSLLKGFYLESDQWRLTDTAGHRVNSESVRHLMADRRKLEFFGEDGEELIDSISCNTIGEIEEREFLAAGWTKAVYSGRYHEHLLAVKVVNTNGHDLQACLREKGDNFQDCYRKSAAKILKEIVLFKQLVHDNMLKVFGYCIPNGDFTGKDGGVVAMVTELGEPLDIIKLLQMSWEDRLRICLGVARLLYYMANSPLGSLAMNDFRRQQFVLVKGELKLSDVDDMSVNEPSCPSGKEACDISLLNGNLTLSVKCVQGVCKGHNEKLNIVKAGRHFTTFLLPHGAPTQLRPLVDEIVRAYNTVSWDSKKILRTTEDLVQMYVSGKYLKKGRQLNSKIIEKYHKFNFSDLPGHFDYRCQLSLSGNGCTLSVFDIQEAKDICSRDADCKAFVVTNQTTWTGRTLVHFKSDFSRNPVWNSMTTLFLKDTTV</sequence>
<dbReference type="InterPro" id="IPR000719">
    <property type="entry name" value="Prot_kinase_dom"/>
</dbReference>
<dbReference type="STRING" id="126957.T1IPW1"/>
<dbReference type="PANTHER" id="PTHR46448">
    <property type="entry name" value="PROTEIN KINASE DOMAIN-CONTAINING PROTEIN"/>
    <property type="match status" value="1"/>
</dbReference>
<proteinExistence type="predicted"/>
<dbReference type="EnsemblMetazoa" id="SMAR003067-RA">
    <property type="protein sequence ID" value="SMAR003067-PA"/>
    <property type="gene ID" value="SMAR003067"/>
</dbReference>
<dbReference type="GO" id="GO:0005576">
    <property type="term" value="C:extracellular region"/>
    <property type="evidence" value="ECO:0007669"/>
    <property type="project" value="TreeGrafter"/>
</dbReference>
<evidence type="ECO:0000259" key="2">
    <source>
        <dbReference type="PROSITE" id="PS50011"/>
    </source>
</evidence>
<dbReference type="EMBL" id="JH431265">
    <property type="status" value="NOT_ANNOTATED_CDS"/>
    <property type="molecule type" value="Genomic_DNA"/>
</dbReference>
<dbReference type="AlphaFoldDB" id="T1IPW1"/>